<gene>
    <name evidence="1" type="ORF">DICVIV_09103</name>
</gene>
<dbReference type="AlphaFoldDB" id="A0A0D8XJU8"/>
<protein>
    <submittedName>
        <fullName evidence="1">Uncharacterized protein</fullName>
    </submittedName>
</protein>
<reference evidence="1 2" key="1">
    <citation type="submission" date="2013-11" db="EMBL/GenBank/DDBJ databases">
        <title>Draft genome of the bovine lungworm Dictyocaulus viviparus.</title>
        <authorList>
            <person name="Mitreva M."/>
        </authorList>
    </citation>
    <scope>NUCLEOTIDE SEQUENCE [LARGE SCALE GENOMIC DNA]</scope>
    <source>
        <strain evidence="1 2">HannoverDv2000</strain>
    </source>
</reference>
<dbReference type="Proteomes" id="UP000053766">
    <property type="component" value="Unassembled WGS sequence"/>
</dbReference>
<evidence type="ECO:0000313" key="2">
    <source>
        <dbReference type="Proteomes" id="UP000053766"/>
    </source>
</evidence>
<evidence type="ECO:0000313" key="1">
    <source>
        <dbReference type="EMBL" id="KJH44853.1"/>
    </source>
</evidence>
<organism evidence="1 2">
    <name type="scientific">Dictyocaulus viviparus</name>
    <name type="common">Bovine lungworm</name>
    <dbReference type="NCBI Taxonomy" id="29172"/>
    <lineage>
        <taxon>Eukaryota</taxon>
        <taxon>Metazoa</taxon>
        <taxon>Ecdysozoa</taxon>
        <taxon>Nematoda</taxon>
        <taxon>Chromadorea</taxon>
        <taxon>Rhabditida</taxon>
        <taxon>Rhabditina</taxon>
        <taxon>Rhabditomorpha</taxon>
        <taxon>Strongyloidea</taxon>
        <taxon>Metastrongylidae</taxon>
        <taxon>Dictyocaulus</taxon>
    </lineage>
</organism>
<proteinExistence type="predicted"/>
<reference evidence="2" key="2">
    <citation type="journal article" date="2016" name="Sci. Rep.">
        <title>Dictyocaulus viviparus genome, variome and transcriptome elucidate lungworm biology and support future intervention.</title>
        <authorList>
            <person name="McNulty S.N."/>
            <person name="Strube C."/>
            <person name="Rosa B.A."/>
            <person name="Martin J.C."/>
            <person name="Tyagi R."/>
            <person name="Choi Y.J."/>
            <person name="Wang Q."/>
            <person name="Hallsworth Pepin K."/>
            <person name="Zhang X."/>
            <person name="Ozersky P."/>
            <person name="Wilson R.K."/>
            <person name="Sternberg P.W."/>
            <person name="Gasser R.B."/>
            <person name="Mitreva M."/>
        </authorList>
    </citation>
    <scope>NUCLEOTIDE SEQUENCE [LARGE SCALE GENOMIC DNA]</scope>
    <source>
        <strain evidence="2">HannoverDv2000</strain>
    </source>
</reference>
<name>A0A0D8XJU8_DICVI</name>
<accession>A0A0D8XJU8</accession>
<dbReference type="EMBL" id="KN716443">
    <property type="protein sequence ID" value="KJH44853.1"/>
    <property type="molecule type" value="Genomic_DNA"/>
</dbReference>
<keyword evidence="2" id="KW-1185">Reference proteome</keyword>
<sequence>MDDPSSRSVRVPNRFGQSAYRSAFNTVPHECSSTIDERDMVLLSAPAPAPMHHRVSSVELGEYGYPSKSARRLTRLYKSVDTMELEPETNVKSNENLLVVPTNCSIRQNPDVKELYHAQSTNASSTIRKFHGDHTRSIQPKACIRTNGKAVVFEKLSLENCVTFEPNKASCVGFDQW</sequence>